<protein>
    <submittedName>
        <fullName evidence="1">Uncharacterized protein</fullName>
    </submittedName>
</protein>
<dbReference type="STRING" id="573370.DMR_29840"/>
<dbReference type="EMBL" id="AP010904">
    <property type="protein sequence ID" value="BAH76475.1"/>
    <property type="molecule type" value="Genomic_DNA"/>
</dbReference>
<keyword evidence="2" id="KW-1185">Reference proteome</keyword>
<dbReference type="AlphaFoldDB" id="C4XHV7"/>
<dbReference type="KEGG" id="dma:DMR_29840"/>
<dbReference type="HOGENOM" id="CLU_160558_0_0_7"/>
<dbReference type="RefSeq" id="WP_015861636.1">
    <property type="nucleotide sequence ID" value="NC_012796.1"/>
</dbReference>
<dbReference type="Proteomes" id="UP000009071">
    <property type="component" value="Chromosome"/>
</dbReference>
<evidence type="ECO:0000313" key="1">
    <source>
        <dbReference type="EMBL" id="BAH76475.1"/>
    </source>
</evidence>
<sequence>MTYPSKKIMPYENIKAISNSIIGKERPVPFEKKALLAMYFSELLSMSFYEIEQILESITREIMYQIIYFNNQFVEDIYTKFSKSQIEEIMLAIFNYMVTAKEVNRNLDLLNSDEKLTIAQ</sequence>
<dbReference type="OrthoDB" id="5457791at2"/>
<evidence type="ECO:0000313" key="2">
    <source>
        <dbReference type="Proteomes" id="UP000009071"/>
    </source>
</evidence>
<proteinExistence type="predicted"/>
<organism evidence="1 2">
    <name type="scientific">Solidesulfovibrio magneticus (strain ATCC 700980 / DSM 13731 / RS-1)</name>
    <name type="common">Desulfovibrio magneticus</name>
    <dbReference type="NCBI Taxonomy" id="573370"/>
    <lineage>
        <taxon>Bacteria</taxon>
        <taxon>Pseudomonadati</taxon>
        <taxon>Thermodesulfobacteriota</taxon>
        <taxon>Desulfovibrionia</taxon>
        <taxon>Desulfovibrionales</taxon>
        <taxon>Desulfovibrionaceae</taxon>
        <taxon>Solidesulfovibrio</taxon>
    </lineage>
</organism>
<accession>C4XHV7</accession>
<gene>
    <name evidence="1" type="ordered locus">DMR_29840</name>
</gene>
<name>C4XHV7_SOLM1</name>
<reference evidence="1 2" key="1">
    <citation type="journal article" date="2009" name="Genome Res.">
        <title>Whole genome sequence of Desulfovibrio magneticus strain RS-1 revealed common gene clusters in magnetotactic bacteria.</title>
        <authorList>
            <person name="Nakazawa H."/>
            <person name="Arakaki A."/>
            <person name="Narita-Yamada S."/>
            <person name="Yashiro I."/>
            <person name="Jinno K."/>
            <person name="Aoki N."/>
            <person name="Tsuruyama A."/>
            <person name="Okamura Y."/>
            <person name="Tanikawa S."/>
            <person name="Fujita N."/>
            <person name="Takeyama H."/>
            <person name="Matsunaga T."/>
        </authorList>
    </citation>
    <scope>NUCLEOTIDE SEQUENCE [LARGE SCALE GENOMIC DNA]</scope>
    <source>
        <strain evidence="2">ATCC 700980 / DSM 13731 / RS-1</strain>
    </source>
</reference>